<feature type="coiled-coil region" evidence="1">
    <location>
        <begin position="1"/>
        <end position="52"/>
    </location>
</feature>
<keyword evidence="1" id="KW-0175">Coiled coil</keyword>
<sequence>MKEIRSEQKQYFEEIGEIKKENIELRKKVNELENKLEKMGEIEQKIEKIEKDRRRKNIIIKGKNIIIKGAEFKDKIEMEEVQKFIENKIGVKSEVKEVEKIGDGKNIRVTLENLDQELKIQKTLRVIAKNEKEKGKRIKLGFQKIIMDGNTMIWDKNKNDLVENKKIQAPKN</sequence>
<dbReference type="Proteomes" id="UP001458880">
    <property type="component" value="Unassembled WGS sequence"/>
</dbReference>
<evidence type="ECO:0000313" key="2">
    <source>
        <dbReference type="EMBL" id="KAK9708214.1"/>
    </source>
</evidence>
<proteinExistence type="predicted"/>
<reference evidence="2 3" key="1">
    <citation type="journal article" date="2024" name="BMC Genomics">
        <title>De novo assembly and annotation of Popillia japonica's genome with initial clues to its potential as an invasive pest.</title>
        <authorList>
            <person name="Cucini C."/>
            <person name="Boschi S."/>
            <person name="Funari R."/>
            <person name="Cardaioli E."/>
            <person name="Iannotti N."/>
            <person name="Marturano G."/>
            <person name="Paoli F."/>
            <person name="Bruttini M."/>
            <person name="Carapelli A."/>
            <person name="Frati F."/>
            <person name="Nardi F."/>
        </authorList>
    </citation>
    <scope>NUCLEOTIDE SEQUENCE [LARGE SCALE GENOMIC DNA]</scope>
    <source>
        <strain evidence="2">DMR45628</strain>
    </source>
</reference>
<evidence type="ECO:0000256" key="1">
    <source>
        <dbReference type="SAM" id="Coils"/>
    </source>
</evidence>
<accession>A0AAW1JV27</accession>
<keyword evidence="3" id="KW-1185">Reference proteome</keyword>
<comment type="caution">
    <text evidence="2">The sequence shown here is derived from an EMBL/GenBank/DDBJ whole genome shotgun (WGS) entry which is preliminary data.</text>
</comment>
<name>A0AAW1JV27_POPJA</name>
<dbReference type="AlphaFoldDB" id="A0AAW1JV27"/>
<gene>
    <name evidence="2" type="ORF">QE152_g27321</name>
</gene>
<dbReference type="EMBL" id="JASPKY010000334">
    <property type="protein sequence ID" value="KAK9708214.1"/>
    <property type="molecule type" value="Genomic_DNA"/>
</dbReference>
<organism evidence="2 3">
    <name type="scientific">Popillia japonica</name>
    <name type="common">Japanese beetle</name>
    <dbReference type="NCBI Taxonomy" id="7064"/>
    <lineage>
        <taxon>Eukaryota</taxon>
        <taxon>Metazoa</taxon>
        <taxon>Ecdysozoa</taxon>
        <taxon>Arthropoda</taxon>
        <taxon>Hexapoda</taxon>
        <taxon>Insecta</taxon>
        <taxon>Pterygota</taxon>
        <taxon>Neoptera</taxon>
        <taxon>Endopterygota</taxon>
        <taxon>Coleoptera</taxon>
        <taxon>Polyphaga</taxon>
        <taxon>Scarabaeiformia</taxon>
        <taxon>Scarabaeidae</taxon>
        <taxon>Rutelinae</taxon>
        <taxon>Popillia</taxon>
    </lineage>
</organism>
<evidence type="ECO:0000313" key="3">
    <source>
        <dbReference type="Proteomes" id="UP001458880"/>
    </source>
</evidence>
<protein>
    <submittedName>
        <fullName evidence="2">Uncharacterized protein</fullName>
    </submittedName>
</protein>